<dbReference type="InterPro" id="IPR001000">
    <property type="entry name" value="GH10_dom"/>
</dbReference>
<dbReference type="RefSeq" id="WP_203221365.1">
    <property type="nucleotide sequence ID" value="NZ_JAETXL010000003.1"/>
</dbReference>
<dbReference type="PROSITE" id="PS51760">
    <property type="entry name" value="GH10_2"/>
    <property type="match status" value="1"/>
</dbReference>
<evidence type="ECO:0000256" key="10">
    <source>
        <dbReference type="RuleBase" id="RU361174"/>
    </source>
</evidence>
<dbReference type="Gene3D" id="3.20.20.80">
    <property type="entry name" value="Glycosidases"/>
    <property type="match status" value="1"/>
</dbReference>
<dbReference type="SUPFAM" id="SSF49384">
    <property type="entry name" value="Carbohydrate-binding domain"/>
    <property type="match status" value="1"/>
</dbReference>
<name>A0ABS1UJR3_9ACTN</name>
<evidence type="ECO:0000256" key="8">
    <source>
        <dbReference type="ARBA" id="ARBA00023326"/>
    </source>
</evidence>
<dbReference type="Proteomes" id="UP000661193">
    <property type="component" value="Unassembled WGS sequence"/>
</dbReference>
<feature type="signal peptide" evidence="12">
    <location>
        <begin position="1"/>
        <end position="40"/>
    </location>
</feature>
<evidence type="ECO:0000256" key="3">
    <source>
        <dbReference type="ARBA" id="ARBA00022651"/>
    </source>
</evidence>
<feature type="domain" description="CBM2" evidence="13">
    <location>
        <begin position="360"/>
        <end position="455"/>
    </location>
</feature>
<organism evidence="15 16">
    <name type="scientific">Micromonospora fiedleri</name>
    <dbReference type="NCBI Taxonomy" id="1157498"/>
    <lineage>
        <taxon>Bacteria</taxon>
        <taxon>Bacillati</taxon>
        <taxon>Actinomycetota</taxon>
        <taxon>Actinomycetes</taxon>
        <taxon>Micromonosporales</taxon>
        <taxon>Micromonosporaceae</taxon>
        <taxon>Micromonospora</taxon>
    </lineage>
</organism>
<dbReference type="PROSITE" id="PS00591">
    <property type="entry name" value="GH10_1"/>
    <property type="match status" value="1"/>
</dbReference>
<comment type="caution">
    <text evidence="15">The sequence shown here is derived from an EMBL/GenBank/DDBJ whole genome shotgun (WGS) entry which is preliminary data.</text>
</comment>
<keyword evidence="5 10" id="KW-0378">Hydrolase</keyword>
<comment type="similarity">
    <text evidence="2 10">Belongs to the glycosyl hydrolase 10 (cellulase F) family.</text>
</comment>
<dbReference type="PRINTS" id="PR00134">
    <property type="entry name" value="GLHYDRLASE10"/>
</dbReference>
<dbReference type="EMBL" id="JAETXL010000003">
    <property type="protein sequence ID" value="MBL6276589.1"/>
    <property type="molecule type" value="Genomic_DNA"/>
</dbReference>
<evidence type="ECO:0000256" key="11">
    <source>
        <dbReference type="SAM" id="MobiDB-lite"/>
    </source>
</evidence>
<dbReference type="InterPro" id="IPR001919">
    <property type="entry name" value="CBD2"/>
</dbReference>
<feature type="domain" description="GH10" evidence="14">
    <location>
        <begin position="39"/>
        <end position="339"/>
    </location>
</feature>
<dbReference type="Pfam" id="PF00331">
    <property type="entry name" value="Glyco_hydro_10"/>
    <property type="match status" value="1"/>
</dbReference>
<dbReference type="InterPro" id="IPR031158">
    <property type="entry name" value="GH10_AS"/>
</dbReference>
<reference evidence="15 16" key="1">
    <citation type="submission" date="2021-01" db="EMBL/GenBank/DDBJ databases">
        <title>Genome sequencing of Micromonospora fiedleri MG-37.</title>
        <authorList>
            <person name="Moreland P.E.J."/>
            <person name="Stach J.E.M."/>
        </authorList>
    </citation>
    <scope>NUCLEOTIDE SEQUENCE [LARGE SCALE GENOMIC DNA]</scope>
    <source>
        <strain evidence="15 16">MG-37</strain>
    </source>
</reference>
<dbReference type="PANTHER" id="PTHR31490">
    <property type="entry name" value="GLYCOSYL HYDROLASE"/>
    <property type="match status" value="1"/>
</dbReference>
<protein>
    <recommendedName>
        <fullName evidence="10">Beta-xylanase</fullName>
        <ecNumber evidence="10">3.2.1.8</ecNumber>
    </recommendedName>
</protein>
<evidence type="ECO:0000256" key="2">
    <source>
        <dbReference type="ARBA" id="ARBA00007495"/>
    </source>
</evidence>
<dbReference type="PANTHER" id="PTHR31490:SF88">
    <property type="entry name" value="BETA-XYLANASE"/>
    <property type="match status" value="1"/>
</dbReference>
<evidence type="ECO:0000313" key="16">
    <source>
        <dbReference type="Proteomes" id="UP000661193"/>
    </source>
</evidence>
<keyword evidence="6 10" id="KW-0119">Carbohydrate metabolism</keyword>
<sequence>MSKESRAPGRPRRLRAALALTAVGLMAAAGAVVLPGNASAAETTLGAAAAQSGRYFGTAVAVNRLNDSAYTNILNREFNQVTAENEMKIDALQPNQGQFNWANGDRLVQHARSRNMQVRGHTLAWHSQQPSWMQNMSGQQLRNAMLNHVTQVATHYRGQIAWWDVVNEAFEDGSSGARRNSNLERTGSDWIEAAFRAARAADPNAQLCYNDYNIDNWNDAKTQAVYRMVRDFKQRGVPIDCVGLQSHFTGGSNYPSNYRTTLSSFAALGVDVHITELDIRNAPSDAYRNTVNDCLAVPRCKGITVWGIRDSDSWRSNESPLLFDGGGNKKAAYNAVLNALNSAAPGGGDPTTPPPGTTPPPTNPGGCTASMTPGQVWGDRYNTSVTVSGASTWSVVVNITPPQRISATWSGNPTWDGSGNVMTMRSNGSGNTFGFTTMMNGNSSARPQIVSCTAG</sequence>
<evidence type="ECO:0000256" key="7">
    <source>
        <dbReference type="ARBA" id="ARBA00023295"/>
    </source>
</evidence>
<evidence type="ECO:0000256" key="1">
    <source>
        <dbReference type="ARBA" id="ARBA00000681"/>
    </source>
</evidence>
<dbReference type="PROSITE" id="PS51173">
    <property type="entry name" value="CBM2"/>
    <property type="match status" value="1"/>
</dbReference>
<evidence type="ECO:0000256" key="6">
    <source>
        <dbReference type="ARBA" id="ARBA00023277"/>
    </source>
</evidence>
<evidence type="ECO:0000256" key="9">
    <source>
        <dbReference type="PROSITE-ProRule" id="PRU10061"/>
    </source>
</evidence>
<gene>
    <name evidence="15" type="ORF">JMF97_10485</name>
</gene>
<dbReference type="InterPro" id="IPR017853">
    <property type="entry name" value="GH"/>
</dbReference>
<evidence type="ECO:0000256" key="4">
    <source>
        <dbReference type="ARBA" id="ARBA00022729"/>
    </source>
</evidence>
<evidence type="ECO:0000256" key="5">
    <source>
        <dbReference type="ARBA" id="ARBA00022801"/>
    </source>
</evidence>
<dbReference type="SUPFAM" id="SSF51445">
    <property type="entry name" value="(Trans)glycosidases"/>
    <property type="match status" value="1"/>
</dbReference>
<dbReference type="Gene3D" id="2.60.40.290">
    <property type="match status" value="1"/>
</dbReference>
<comment type="catalytic activity">
    <reaction evidence="1 10">
        <text>Endohydrolysis of (1-&gt;4)-beta-D-xylosidic linkages in xylans.</text>
        <dbReference type="EC" id="3.2.1.8"/>
    </reaction>
</comment>
<evidence type="ECO:0000259" key="13">
    <source>
        <dbReference type="PROSITE" id="PS51173"/>
    </source>
</evidence>
<evidence type="ECO:0000259" key="14">
    <source>
        <dbReference type="PROSITE" id="PS51760"/>
    </source>
</evidence>
<dbReference type="InterPro" id="IPR012291">
    <property type="entry name" value="CBM2_carb-bd_dom_sf"/>
</dbReference>
<keyword evidence="4 12" id="KW-0732">Signal</keyword>
<evidence type="ECO:0000313" key="15">
    <source>
        <dbReference type="EMBL" id="MBL6276589.1"/>
    </source>
</evidence>
<keyword evidence="3" id="KW-0858">Xylan degradation</keyword>
<feature type="region of interest" description="Disordered" evidence="11">
    <location>
        <begin position="343"/>
        <end position="368"/>
    </location>
</feature>
<keyword evidence="16" id="KW-1185">Reference proteome</keyword>
<dbReference type="SMART" id="SM00633">
    <property type="entry name" value="Glyco_10"/>
    <property type="match status" value="1"/>
</dbReference>
<dbReference type="InterPro" id="IPR008965">
    <property type="entry name" value="CBM2/CBM3_carb-bd_dom_sf"/>
</dbReference>
<feature type="compositionally biased region" description="Pro residues" evidence="11">
    <location>
        <begin position="351"/>
        <end position="363"/>
    </location>
</feature>
<accession>A0ABS1UJR3</accession>
<dbReference type="EC" id="3.2.1.8" evidence="10"/>
<keyword evidence="7 10" id="KW-0326">Glycosidase</keyword>
<dbReference type="SMART" id="SM00637">
    <property type="entry name" value="CBD_II"/>
    <property type="match status" value="1"/>
</dbReference>
<feature type="chain" id="PRO_5045048148" description="Beta-xylanase" evidence="12">
    <location>
        <begin position="41"/>
        <end position="455"/>
    </location>
</feature>
<dbReference type="InterPro" id="IPR044846">
    <property type="entry name" value="GH10"/>
</dbReference>
<feature type="active site" description="Nucleophile" evidence="9">
    <location>
        <position position="276"/>
    </location>
</feature>
<proteinExistence type="inferred from homology"/>
<evidence type="ECO:0000256" key="12">
    <source>
        <dbReference type="SAM" id="SignalP"/>
    </source>
</evidence>
<keyword evidence="8 10" id="KW-0624">Polysaccharide degradation</keyword>